<reference evidence="1" key="1">
    <citation type="submission" date="2018-02" db="EMBL/GenBank/DDBJ databases">
        <title>Rhizophora mucronata_Transcriptome.</title>
        <authorList>
            <person name="Meera S.P."/>
            <person name="Sreeshan A."/>
            <person name="Augustine A."/>
        </authorList>
    </citation>
    <scope>NUCLEOTIDE SEQUENCE</scope>
    <source>
        <tissue evidence="1">Leaf</tissue>
    </source>
</reference>
<evidence type="ECO:0000313" key="1">
    <source>
        <dbReference type="EMBL" id="MBX37078.1"/>
    </source>
</evidence>
<accession>A0A2P2N3N3</accession>
<protein>
    <submittedName>
        <fullName evidence="1">Uncharacterized protein</fullName>
    </submittedName>
</protein>
<organism evidence="1">
    <name type="scientific">Rhizophora mucronata</name>
    <name type="common">Asiatic mangrove</name>
    <dbReference type="NCBI Taxonomy" id="61149"/>
    <lineage>
        <taxon>Eukaryota</taxon>
        <taxon>Viridiplantae</taxon>
        <taxon>Streptophyta</taxon>
        <taxon>Embryophyta</taxon>
        <taxon>Tracheophyta</taxon>
        <taxon>Spermatophyta</taxon>
        <taxon>Magnoliopsida</taxon>
        <taxon>eudicotyledons</taxon>
        <taxon>Gunneridae</taxon>
        <taxon>Pentapetalae</taxon>
        <taxon>rosids</taxon>
        <taxon>fabids</taxon>
        <taxon>Malpighiales</taxon>
        <taxon>Rhizophoraceae</taxon>
        <taxon>Rhizophora</taxon>
    </lineage>
</organism>
<dbReference type="EMBL" id="GGEC01056594">
    <property type="protein sequence ID" value="MBX37078.1"/>
    <property type="molecule type" value="Transcribed_RNA"/>
</dbReference>
<name>A0A2P2N3N3_RHIMU</name>
<dbReference type="AlphaFoldDB" id="A0A2P2N3N3"/>
<sequence length="26" mass="3162">MGFSSFLRFDVIFFFFLEIVAKIFCH</sequence>
<proteinExistence type="predicted"/>